<evidence type="ECO:0000256" key="3">
    <source>
        <dbReference type="ARBA" id="ARBA00022630"/>
    </source>
</evidence>
<dbReference type="Gene3D" id="3.40.50.360">
    <property type="match status" value="1"/>
</dbReference>
<feature type="non-terminal residue" evidence="8">
    <location>
        <position position="1"/>
    </location>
</feature>
<evidence type="ECO:0000313" key="8">
    <source>
        <dbReference type="EMBL" id="TKI84718.1"/>
    </source>
</evidence>
<gene>
    <name evidence="8" type="ORF">FC695_40345</name>
</gene>
<evidence type="ECO:0000256" key="4">
    <source>
        <dbReference type="ARBA" id="ARBA00022827"/>
    </source>
</evidence>
<organism evidence="8 9">
    <name type="scientific">Bacillus cereus</name>
    <dbReference type="NCBI Taxonomy" id="1396"/>
    <lineage>
        <taxon>Bacteria</taxon>
        <taxon>Bacillati</taxon>
        <taxon>Bacillota</taxon>
        <taxon>Bacilli</taxon>
        <taxon>Bacillales</taxon>
        <taxon>Bacillaceae</taxon>
        <taxon>Bacillus</taxon>
        <taxon>Bacillus cereus group</taxon>
    </lineage>
</organism>
<comment type="cofactor">
    <cofactor evidence="1">
        <name>FMN</name>
        <dbReference type="ChEBI" id="CHEBI:58210"/>
    </cofactor>
</comment>
<dbReference type="InterPro" id="IPR029039">
    <property type="entry name" value="Flavoprotein-like_sf"/>
</dbReference>
<sequence>YQRIPRYIDEQMAQKGATRFSKRGEADASGDFEEQLEQWKQNMWSDAMKAFGLELNKNMEKERSTLSLQFVSRLGGSPLARTYEAVYASILENRELQSPSSDRSTRHIEVSLPEGATYKEGDHLGVLPVNSEKNINRILKRFGLNGKDQVILSASGRSINHIPLDSPVSLLD</sequence>
<dbReference type="SUPFAM" id="SSF63380">
    <property type="entry name" value="Riboflavin synthase domain-like"/>
    <property type="match status" value="1"/>
</dbReference>
<dbReference type="InterPro" id="IPR017938">
    <property type="entry name" value="Riboflavin_synthase-like_b-brl"/>
</dbReference>
<dbReference type="Proteomes" id="UP000308444">
    <property type="component" value="Unassembled WGS sequence"/>
</dbReference>
<evidence type="ECO:0000259" key="7">
    <source>
        <dbReference type="Pfam" id="PF00667"/>
    </source>
</evidence>
<keyword evidence="4" id="KW-0274">FAD</keyword>
<comment type="caution">
    <text evidence="8">The sequence shown here is derived from an EMBL/GenBank/DDBJ whole genome shotgun (WGS) entry which is preliminary data.</text>
</comment>
<feature type="domain" description="Sulfite reductase [NADPH] flavoprotein alpha-component-like FAD-binding" evidence="7">
    <location>
        <begin position="86"/>
        <end position="169"/>
    </location>
</feature>
<reference evidence="8 9" key="1">
    <citation type="journal article" date="2019" name="Environ. Microbiol.">
        <title>An active ?-lactamase is a part of an orchestrated cell wall stress resistance network of Bacillus subtilis and related rhizosphere species.</title>
        <authorList>
            <person name="Bucher T."/>
            <person name="Keren-Paz A."/>
            <person name="Hausser J."/>
            <person name="Olender T."/>
            <person name="Cytryn E."/>
            <person name="Kolodkin-Gal I."/>
        </authorList>
    </citation>
    <scope>NUCLEOTIDE SEQUENCE [LARGE SCALE GENOMIC DNA]</scope>
    <source>
        <strain evidence="8 9">I32</strain>
    </source>
</reference>
<dbReference type="AlphaFoldDB" id="A0A9X9F1S2"/>
<dbReference type="InterPro" id="IPR023173">
    <property type="entry name" value="NADPH_Cyt_P450_Rdtase_alpha"/>
</dbReference>
<keyword evidence="3" id="KW-0285">Flavoprotein</keyword>
<dbReference type="GO" id="GO:0005829">
    <property type="term" value="C:cytosol"/>
    <property type="evidence" value="ECO:0007669"/>
    <property type="project" value="TreeGrafter"/>
</dbReference>
<keyword evidence="5" id="KW-0521">NADP</keyword>
<dbReference type="GO" id="GO:0010181">
    <property type="term" value="F:FMN binding"/>
    <property type="evidence" value="ECO:0007669"/>
    <property type="project" value="TreeGrafter"/>
</dbReference>
<dbReference type="InterPro" id="IPR003097">
    <property type="entry name" value="CysJ-like_FAD-binding"/>
</dbReference>
<keyword evidence="6" id="KW-0560">Oxidoreductase</keyword>
<dbReference type="GO" id="GO:0016491">
    <property type="term" value="F:oxidoreductase activity"/>
    <property type="evidence" value="ECO:0007669"/>
    <property type="project" value="UniProtKB-KW"/>
</dbReference>
<dbReference type="EMBL" id="SZOH01004541">
    <property type="protein sequence ID" value="TKI84718.1"/>
    <property type="molecule type" value="Genomic_DNA"/>
</dbReference>
<dbReference type="Gene3D" id="1.20.990.10">
    <property type="entry name" value="NADPH-cytochrome p450 Reductase, Chain A, domain 3"/>
    <property type="match status" value="1"/>
</dbReference>
<dbReference type="PANTHER" id="PTHR19384:SF17">
    <property type="entry name" value="NADPH--CYTOCHROME P450 REDUCTASE"/>
    <property type="match status" value="1"/>
</dbReference>
<evidence type="ECO:0000313" key="9">
    <source>
        <dbReference type="Proteomes" id="UP000308444"/>
    </source>
</evidence>
<accession>A0A9X9F1S2</accession>
<comment type="cofactor">
    <cofactor evidence="2">
        <name>FAD</name>
        <dbReference type="ChEBI" id="CHEBI:57692"/>
    </cofactor>
</comment>
<evidence type="ECO:0000256" key="5">
    <source>
        <dbReference type="ARBA" id="ARBA00022857"/>
    </source>
</evidence>
<evidence type="ECO:0000256" key="2">
    <source>
        <dbReference type="ARBA" id="ARBA00001974"/>
    </source>
</evidence>
<protein>
    <submittedName>
        <fullName evidence="8">NADPH--cytochrome reductase</fullName>
    </submittedName>
</protein>
<dbReference type="Gene3D" id="2.40.30.10">
    <property type="entry name" value="Translation factors"/>
    <property type="match status" value="1"/>
</dbReference>
<dbReference type="GO" id="GO:0050660">
    <property type="term" value="F:flavin adenine dinucleotide binding"/>
    <property type="evidence" value="ECO:0007669"/>
    <property type="project" value="TreeGrafter"/>
</dbReference>
<evidence type="ECO:0000256" key="1">
    <source>
        <dbReference type="ARBA" id="ARBA00001917"/>
    </source>
</evidence>
<dbReference type="SUPFAM" id="SSF52218">
    <property type="entry name" value="Flavoproteins"/>
    <property type="match status" value="1"/>
</dbReference>
<dbReference type="Pfam" id="PF00667">
    <property type="entry name" value="FAD_binding_1"/>
    <property type="match status" value="1"/>
</dbReference>
<proteinExistence type="predicted"/>
<name>A0A9X9F1S2_BACCE</name>
<feature type="non-terminal residue" evidence="8">
    <location>
        <position position="172"/>
    </location>
</feature>
<dbReference type="PANTHER" id="PTHR19384">
    <property type="entry name" value="NITRIC OXIDE SYNTHASE-RELATED"/>
    <property type="match status" value="1"/>
</dbReference>
<evidence type="ECO:0000256" key="6">
    <source>
        <dbReference type="ARBA" id="ARBA00023002"/>
    </source>
</evidence>